<feature type="region of interest" description="Disordered" evidence="1">
    <location>
        <begin position="152"/>
        <end position="177"/>
    </location>
</feature>
<proteinExistence type="predicted"/>
<reference evidence="2 3" key="1">
    <citation type="submission" date="2024-11" db="EMBL/GenBank/DDBJ databases">
        <title>A near-complete genome assembly of Cinchona calisaya.</title>
        <authorList>
            <person name="Lian D.C."/>
            <person name="Zhao X.W."/>
            <person name="Wei L."/>
        </authorList>
    </citation>
    <scope>NUCLEOTIDE SEQUENCE [LARGE SCALE GENOMIC DNA]</scope>
    <source>
        <tissue evidence="2">Nenye</tissue>
    </source>
</reference>
<evidence type="ECO:0000313" key="2">
    <source>
        <dbReference type="EMBL" id="KAL3525504.1"/>
    </source>
</evidence>
<organism evidence="2 3">
    <name type="scientific">Cinchona calisaya</name>
    <dbReference type="NCBI Taxonomy" id="153742"/>
    <lineage>
        <taxon>Eukaryota</taxon>
        <taxon>Viridiplantae</taxon>
        <taxon>Streptophyta</taxon>
        <taxon>Embryophyta</taxon>
        <taxon>Tracheophyta</taxon>
        <taxon>Spermatophyta</taxon>
        <taxon>Magnoliopsida</taxon>
        <taxon>eudicotyledons</taxon>
        <taxon>Gunneridae</taxon>
        <taxon>Pentapetalae</taxon>
        <taxon>asterids</taxon>
        <taxon>lamiids</taxon>
        <taxon>Gentianales</taxon>
        <taxon>Rubiaceae</taxon>
        <taxon>Cinchonoideae</taxon>
        <taxon>Cinchoneae</taxon>
        <taxon>Cinchona</taxon>
    </lineage>
</organism>
<name>A0ABD3A1F1_9GENT</name>
<comment type="caution">
    <text evidence="2">The sequence shown here is derived from an EMBL/GenBank/DDBJ whole genome shotgun (WGS) entry which is preliminary data.</text>
</comment>
<gene>
    <name evidence="2" type="ORF">ACH5RR_013876</name>
</gene>
<accession>A0ABD3A1F1</accession>
<evidence type="ECO:0000313" key="3">
    <source>
        <dbReference type="Proteomes" id="UP001630127"/>
    </source>
</evidence>
<sequence length="177" mass="20172">MLVVEERLYPANELFPTTLQLPSWLPRFEELDTTNMLLRQRIIFLGSQAHFSLPVAVKKEILHAKCQGDDPPASWNCQRQRKLKLCELQCLAKDGVISEMEWIAIVIDDGKPGLVALHQLQMPHLHPKPGYRICGKLKAVKKPSSEERVIQNGYVGGENNDEGRGTEHTRRKRQNIS</sequence>
<dbReference type="AlphaFoldDB" id="A0ABD3A1F1"/>
<dbReference type="Proteomes" id="UP001630127">
    <property type="component" value="Unassembled WGS sequence"/>
</dbReference>
<protein>
    <submittedName>
        <fullName evidence="2">Uncharacterized protein</fullName>
    </submittedName>
</protein>
<dbReference type="EMBL" id="JBJUIK010000006">
    <property type="protein sequence ID" value="KAL3525504.1"/>
    <property type="molecule type" value="Genomic_DNA"/>
</dbReference>
<evidence type="ECO:0000256" key="1">
    <source>
        <dbReference type="SAM" id="MobiDB-lite"/>
    </source>
</evidence>
<keyword evidence="3" id="KW-1185">Reference proteome</keyword>